<proteinExistence type="predicted"/>
<name>A0A6U6JS70_9DINO</name>
<gene>
    <name evidence="2" type="ORF">AAND1436_LOCUS5044</name>
    <name evidence="3" type="ORF">AAND1436_LOCUS5049</name>
</gene>
<feature type="chain" id="PRO_5036192374" evidence="1">
    <location>
        <begin position="21"/>
        <end position="154"/>
    </location>
</feature>
<evidence type="ECO:0000313" key="2">
    <source>
        <dbReference type="EMBL" id="CAD9372142.1"/>
    </source>
</evidence>
<accession>A0A6U6JS70</accession>
<organism evidence="2">
    <name type="scientific">Alexandrium andersonii</name>
    <dbReference type="NCBI Taxonomy" id="327968"/>
    <lineage>
        <taxon>Eukaryota</taxon>
        <taxon>Sar</taxon>
        <taxon>Alveolata</taxon>
        <taxon>Dinophyceae</taxon>
        <taxon>Gonyaulacales</taxon>
        <taxon>Pyrocystaceae</taxon>
        <taxon>Alexandrium</taxon>
    </lineage>
</organism>
<evidence type="ECO:0000256" key="1">
    <source>
        <dbReference type="SAM" id="SignalP"/>
    </source>
</evidence>
<protein>
    <submittedName>
        <fullName evidence="2">Uncharacterized protein</fullName>
    </submittedName>
</protein>
<evidence type="ECO:0000313" key="3">
    <source>
        <dbReference type="EMBL" id="CAD9372155.1"/>
    </source>
</evidence>
<feature type="signal peptide" evidence="1">
    <location>
        <begin position="1"/>
        <end position="20"/>
    </location>
</feature>
<sequence length="154" mass="16345">MPSSAVGALVLLCLASPSVAVRQQRAATAMTFGRRSGGEWWPFSLALGSSAGAPPAPAPPVPKLQEAKDRVMLSAPFGRKIAQICQDASDTEMRKCRQLAGERLFCALLQRHAEKFQGMAGTAEAKANCKETDIMETALEAAQDAKLQEDAAKS</sequence>
<dbReference type="EMBL" id="HBGQ01010365">
    <property type="protein sequence ID" value="CAD9372155.1"/>
    <property type="molecule type" value="Transcribed_RNA"/>
</dbReference>
<dbReference type="EMBL" id="HBGQ01010354">
    <property type="protein sequence ID" value="CAD9372142.1"/>
    <property type="molecule type" value="Transcribed_RNA"/>
</dbReference>
<dbReference type="AlphaFoldDB" id="A0A6U6JS70"/>
<keyword evidence="1" id="KW-0732">Signal</keyword>
<reference evidence="2" key="1">
    <citation type="submission" date="2021-01" db="EMBL/GenBank/DDBJ databases">
        <authorList>
            <person name="Corre E."/>
            <person name="Pelletier E."/>
            <person name="Niang G."/>
            <person name="Scheremetjew M."/>
            <person name="Finn R."/>
            <person name="Kale V."/>
            <person name="Holt S."/>
            <person name="Cochrane G."/>
            <person name="Meng A."/>
            <person name="Brown T."/>
            <person name="Cohen L."/>
        </authorList>
    </citation>
    <scope>NUCLEOTIDE SEQUENCE</scope>
    <source>
        <strain evidence="2">CCMP2222</strain>
    </source>
</reference>